<dbReference type="InterPro" id="IPR026284">
    <property type="entry name" value="A2MG_proteobact"/>
</dbReference>
<evidence type="ECO:0000256" key="2">
    <source>
        <dbReference type="ARBA" id="ARBA00022729"/>
    </source>
</evidence>
<protein>
    <submittedName>
        <fullName evidence="6">Alpha-2-macroglobulin domain protein</fullName>
    </submittedName>
</protein>
<dbReference type="HOGENOM" id="CLU_000965_1_0_5"/>
<keyword evidence="2 3" id="KW-0732">Signal</keyword>
<dbReference type="InterPro" id="IPR047565">
    <property type="entry name" value="Alpha-macroglob_thiol-ester_cl"/>
</dbReference>
<dbReference type="eggNOG" id="COG2373">
    <property type="taxonomic scope" value="Bacteria"/>
</dbReference>
<dbReference type="InterPro" id="IPR011625">
    <property type="entry name" value="A2M_N_BRD"/>
</dbReference>
<dbReference type="InterPro" id="IPR049120">
    <property type="entry name" value="A2M_bMG2"/>
</dbReference>
<dbReference type="Pfam" id="PF21142">
    <property type="entry name" value="A2M_bMG2"/>
    <property type="match status" value="1"/>
</dbReference>
<proteinExistence type="inferred from homology"/>
<evidence type="ECO:0000259" key="5">
    <source>
        <dbReference type="SMART" id="SM01360"/>
    </source>
</evidence>
<dbReference type="InterPro" id="IPR041203">
    <property type="entry name" value="Bact_A2M_MG5"/>
</dbReference>
<dbReference type="STRING" id="648757.Rvan_0140"/>
<dbReference type="Gene3D" id="1.50.10.20">
    <property type="match status" value="1"/>
</dbReference>
<dbReference type="PANTHER" id="PTHR40094">
    <property type="entry name" value="ALPHA-2-MACROGLOBULIN HOMOLOG"/>
    <property type="match status" value="1"/>
</dbReference>
<dbReference type="InterPro" id="IPR008930">
    <property type="entry name" value="Terpenoid_cyclase/PrenylTrfase"/>
</dbReference>
<dbReference type="Pfam" id="PF17972">
    <property type="entry name" value="bMG5"/>
    <property type="match status" value="1"/>
</dbReference>
<feature type="domain" description="Alpha-2-macroglobulin" evidence="5">
    <location>
        <begin position="1082"/>
        <end position="1170"/>
    </location>
</feature>
<dbReference type="InterPro" id="IPR002890">
    <property type="entry name" value="MG2"/>
</dbReference>
<gene>
    <name evidence="6" type="ordered locus">Rvan_0140</name>
</gene>
<evidence type="ECO:0000313" key="6">
    <source>
        <dbReference type="EMBL" id="ADP69430.1"/>
    </source>
</evidence>
<dbReference type="InterPro" id="IPR011626">
    <property type="entry name" value="Alpha-macroglobulin_TED"/>
</dbReference>
<feature type="signal peptide" evidence="3">
    <location>
        <begin position="1"/>
        <end position="19"/>
    </location>
</feature>
<dbReference type="InterPro" id="IPR041462">
    <property type="entry name" value="Bact_A2M_MG6"/>
</dbReference>
<dbReference type="GO" id="GO:0004866">
    <property type="term" value="F:endopeptidase inhibitor activity"/>
    <property type="evidence" value="ECO:0007669"/>
    <property type="project" value="InterPro"/>
</dbReference>
<dbReference type="Pfam" id="PF01835">
    <property type="entry name" value="MG2"/>
    <property type="match status" value="1"/>
</dbReference>
<dbReference type="OrthoDB" id="9767116at2"/>
<dbReference type="SMART" id="SM01359">
    <property type="entry name" value="A2M_N_2"/>
    <property type="match status" value="1"/>
</dbReference>
<dbReference type="SMART" id="SM01419">
    <property type="entry name" value="Thiol-ester_cl"/>
    <property type="match status" value="1"/>
</dbReference>
<keyword evidence="7" id="KW-1185">Reference proteome</keyword>
<dbReference type="Gene3D" id="2.60.40.1930">
    <property type="match status" value="1"/>
</dbReference>
<dbReference type="InterPro" id="IPR051802">
    <property type="entry name" value="YfhM-like"/>
</dbReference>
<dbReference type="GO" id="GO:0005615">
    <property type="term" value="C:extracellular space"/>
    <property type="evidence" value="ECO:0007669"/>
    <property type="project" value="InterPro"/>
</dbReference>
<evidence type="ECO:0000313" key="7">
    <source>
        <dbReference type="Proteomes" id="UP000001399"/>
    </source>
</evidence>
<dbReference type="Pfam" id="PF07703">
    <property type="entry name" value="A2M_BRD"/>
    <property type="match status" value="1"/>
</dbReference>
<sequence>MYLMRVLLACFITFSTVVAASAEPRSPIEDSVVRESETFENTLTATWPTKGKDARSWKAEGAKAIAANDPRAATGYFASSALLDRKNADTWLQLARAYLAIETEKYGEKIAFARNAGSSAYIAYARATMPAAKAASLAVLAESLGAREQWRPALRVYKLSLGLDANPDVQTAYDEAFNEHGFRMLDYTADNESNAPRICVQFSDTLAKGRVDYTNYVTVNNAKPGSVRVDGQQLCVEELQHGKRYEVKIRSGIPSTEDDLLPKPVELTVYIRDRSPSVRLSGRNYVLPRTGQQGIPVVSINTKLVKASIYRIGDRRLADEVLDGNFQSSLEGYQLNQIASQKGEKLWSGEMPVEMKPNEEVTTAFPVDTLLPNLKPGLYVIAASSAEESAKVEADSADASEDYSTKTTQWFVVSDLGLTAFSGADGVHVYVRSLGSAAPAQGVEIRLIARNNEVLGTQKTDERGEAVFDAGLARGTGGLAPALVIARDNLHDYGFLDITKQAFDLSDRGVGGRTPPGPLDAFVFTERGVYRSGETVYVTALLRDQAANAAPSTPLIVKLFRPDGVEDRRETLADQGNGGRSWQIALPETAMTGSWRIAAYVDPKAPSLYEKTFLVEDYVPERLEMKLKAEQPLISAAKPGVIALDGRYLYGAPASNLGLEGEIAVSAASEVAGFSGFRVGLESEKFTTVRTALDGLPTTDAQGAAKLSIALPELPQTTKPLSADITVRLREPSGRALTDRIGLKIDTGKSFVGVKPLFQGSVPEGDEAAFEVVGISADGKQAEIKGLKWDLLRVENQFQWYNRDNRWSYELVTYESRVAGGTLDTPASGTAKISAPVKPGNYRLDIASTDAKGPATSATFSAGWYVSETSETPEILNLALDKASYGPGDDIKVSILPRMAGKALVAIVSDKVLATDFIDVAASGGSTTFKVDPAWGPGAYATAILYRPTDSAAKRMPSRAVGVKWIALDNKPRTLAVALNTPPAVRPAGPVTVTASVAGLDAGENATLVVSGVDLGILNITRYKTPQPAGYFYGQRRLGLEMRDLYGKLIDGMQGVRGQVRSGGDEGGLDMNGRPLAETPLAVYSGPVKVGADGKAQVTFELPAFNGTMRLSAQAWSPTKLGTGEKDVIVRDTVVAQATAPKYLLLGDRSNLHLSIENVEAPAGAYQLALKGEGGVEVEGAAERTLQLDLEKRVSAVIPLRAASVGEGSVSFSLTGPGNVAIERTYAIPVEPPAPNVRRRSTVTLAANTGSLRVGPELVADLVPATSRISLTASRTASFDVPGLLLGLDRYPYGCAEQTTSRALPLLYYDEVASRARVSKEPQAKAAIEKAIARLYEMQGSNGTFGLWGPGGEDIWLTAYVAEFLTRAKEKGYAVRDGNYVLALDRLRNAVNNTGDFKKGGEDLAYALYVLARSGRGVLGDLRYYADTKIDAFSTPIARAQLAAALAMMGDRERATLTFASALNLLAKPDAKTPLVSRTDYGTELRDAAAVLALLGESNAATPQLQKAFDIVTKLRAQQKETTTQESLWLLLAARTLDAQNKDLALEVNGQPVKGSFQTVLAGSDFKGDRIAVTNVSAILPNATAAQFETALTRAQFAADGLVVRNAGSDTVPASVLVTGEGLEAEPSAESGFKIERKTYAPDGKEIAFDRLKQNDRVVVVLKVTEVEPKTGQIIVEDRLPAGFDIENPALLKGSDLKAFSWLPTTWTPAFSSFRDDRFVAAYSLTDASRKLPAQLTMAYVMRAVTPGAYTHAGARVEDMYRPDRFARTSGAKVEIGAAQ</sequence>
<dbReference type="InterPro" id="IPR001599">
    <property type="entry name" value="Macroglobln_a2"/>
</dbReference>
<dbReference type="Pfam" id="PF11974">
    <property type="entry name" value="bMG3"/>
    <property type="match status" value="1"/>
</dbReference>
<evidence type="ECO:0000256" key="3">
    <source>
        <dbReference type="SAM" id="SignalP"/>
    </source>
</evidence>
<dbReference type="Pfam" id="PF17962">
    <property type="entry name" value="bMG6"/>
    <property type="match status" value="1"/>
</dbReference>
<accession>E3I5S7</accession>
<dbReference type="Pfam" id="PF07678">
    <property type="entry name" value="TED_complement"/>
    <property type="match status" value="1"/>
</dbReference>
<comment type="similarity">
    <text evidence="1">Belongs to the protease inhibitor I39 (alpha-2-macroglobulin) family. Bacterial alpha-2-macroglobulin subfamily.</text>
</comment>
<dbReference type="PIRSF" id="PIRSF038980">
    <property type="entry name" value="A2M_bac"/>
    <property type="match status" value="1"/>
</dbReference>
<reference evidence="7" key="1">
    <citation type="journal article" date="2011" name="J. Bacteriol.">
        <title>Genome sequences of eight morphologically diverse alphaproteobacteria.</title>
        <authorList>
            <consortium name="US DOE Joint Genome Institute"/>
            <person name="Brown P.J."/>
            <person name="Kysela D.T."/>
            <person name="Buechlein A."/>
            <person name="Hemmerich C."/>
            <person name="Brun Y.V."/>
        </authorList>
    </citation>
    <scope>NUCLEOTIDE SEQUENCE [LARGE SCALE GENOMIC DNA]</scope>
    <source>
        <strain evidence="7">ATCC 17100 / ATH 3.1.1 / DSM 162 / LMG 4299</strain>
    </source>
</reference>
<dbReference type="Pfam" id="PF17973">
    <property type="entry name" value="bMG10"/>
    <property type="match status" value="1"/>
</dbReference>
<dbReference type="PANTHER" id="PTHR40094:SF1">
    <property type="entry name" value="UBIQUITIN DOMAIN-CONTAINING PROTEIN"/>
    <property type="match status" value="1"/>
</dbReference>
<dbReference type="SUPFAM" id="SSF48239">
    <property type="entry name" value="Terpenoid cyclases/Protein prenyltransferases"/>
    <property type="match status" value="1"/>
</dbReference>
<dbReference type="SMART" id="SM01360">
    <property type="entry name" value="A2M"/>
    <property type="match status" value="1"/>
</dbReference>
<evidence type="ECO:0000259" key="4">
    <source>
        <dbReference type="SMART" id="SM01359"/>
    </source>
</evidence>
<dbReference type="CDD" id="cd02891">
    <property type="entry name" value="A2M_like"/>
    <property type="match status" value="1"/>
</dbReference>
<feature type="domain" description="Alpha-2-macroglobulin bait region" evidence="4">
    <location>
        <begin position="876"/>
        <end position="1020"/>
    </location>
</feature>
<name>E3I5S7_RHOVT</name>
<dbReference type="EMBL" id="CP002292">
    <property type="protein sequence ID" value="ADP69430.1"/>
    <property type="molecule type" value="Genomic_DNA"/>
</dbReference>
<organism evidence="6 7">
    <name type="scientific">Rhodomicrobium vannielii (strain ATCC 17100 / DSM 162 / LMG 4299 / NCIMB 10020 / ATH 3.1.1)</name>
    <dbReference type="NCBI Taxonomy" id="648757"/>
    <lineage>
        <taxon>Bacteria</taxon>
        <taxon>Pseudomonadati</taxon>
        <taxon>Pseudomonadota</taxon>
        <taxon>Alphaproteobacteria</taxon>
        <taxon>Hyphomicrobiales</taxon>
        <taxon>Hyphomicrobiaceae</taxon>
        <taxon>Rhodomicrobium</taxon>
    </lineage>
</organism>
<dbReference type="KEGG" id="rva:Rvan_0140"/>
<feature type="chain" id="PRO_5003171855" evidence="3">
    <location>
        <begin position="20"/>
        <end position="1780"/>
    </location>
</feature>
<dbReference type="InterPro" id="IPR021868">
    <property type="entry name" value="Alpha_2_Macroglob_MG3"/>
</dbReference>
<dbReference type="Proteomes" id="UP000001399">
    <property type="component" value="Chromosome"/>
</dbReference>
<evidence type="ECO:0000256" key="1">
    <source>
        <dbReference type="ARBA" id="ARBA00010556"/>
    </source>
</evidence>
<dbReference type="InterPro" id="IPR041246">
    <property type="entry name" value="Bact_MG10"/>
</dbReference>